<keyword evidence="8" id="KW-1185">Reference proteome</keyword>
<dbReference type="GeneID" id="37017770"/>
<proteinExistence type="predicted"/>
<evidence type="ECO:0000256" key="4">
    <source>
        <dbReference type="ARBA" id="ARBA00023136"/>
    </source>
</evidence>
<feature type="non-terminal residue" evidence="7">
    <location>
        <position position="296"/>
    </location>
</feature>
<reference evidence="7 8" key="1">
    <citation type="journal article" date="2018" name="Mol. Biol. Evol.">
        <title>Broad Genomic Sampling Reveals a Smut Pathogenic Ancestry of the Fungal Clade Ustilaginomycotina.</title>
        <authorList>
            <person name="Kijpornyongpan T."/>
            <person name="Mondo S.J."/>
            <person name="Barry K."/>
            <person name="Sandor L."/>
            <person name="Lee J."/>
            <person name="Lipzen A."/>
            <person name="Pangilinan J."/>
            <person name="LaButti K."/>
            <person name="Hainaut M."/>
            <person name="Henrissat B."/>
            <person name="Grigoriev I.V."/>
            <person name="Spatafora J.W."/>
            <person name="Aime M.C."/>
        </authorList>
    </citation>
    <scope>NUCLEOTIDE SEQUENCE [LARGE SCALE GENOMIC DNA]</scope>
    <source>
        <strain evidence="7 8">MCA 3882</strain>
    </source>
</reference>
<evidence type="ECO:0000256" key="5">
    <source>
        <dbReference type="SAM" id="Phobius"/>
    </source>
</evidence>
<protein>
    <submittedName>
        <fullName evidence="7">TPT-domain-containing protein</fullName>
    </submittedName>
</protein>
<dbReference type="InterPro" id="IPR037185">
    <property type="entry name" value="EmrE-like"/>
</dbReference>
<evidence type="ECO:0000259" key="6">
    <source>
        <dbReference type="Pfam" id="PF03151"/>
    </source>
</evidence>
<feature type="transmembrane region" description="Helical" evidence="5">
    <location>
        <begin position="243"/>
        <end position="264"/>
    </location>
</feature>
<feature type="transmembrane region" description="Helical" evidence="5">
    <location>
        <begin position="63"/>
        <end position="82"/>
    </location>
</feature>
<dbReference type="InterPro" id="IPR050186">
    <property type="entry name" value="TPT_transporter"/>
</dbReference>
<dbReference type="InterPro" id="IPR004853">
    <property type="entry name" value="Sugar_P_trans_dom"/>
</dbReference>
<comment type="subcellular location">
    <subcellularLocation>
        <location evidence="1">Membrane</location>
        <topology evidence="1">Multi-pass membrane protein</topology>
    </subcellularLocation>
</comment>
<dbReference type="RefSeq" id="XP_025356766.1">
    <property type="nucleotide sequence ID" value="XM_025495989.1"/>
</dbReference>
<keyword evidence="2 5" id="KW-0812">Transmembrane</keyword>
<dbReference type="FunCoup" id="A0A316VGQ2">
    <property type="interactions" value="82"/>
</dbReference>
<evidence type="ECO:0000256" key="1">
    <source>
        <dbReference type="ARBA" id="ARBA00004141"/>
    </source>
</evidence>
<keyword evidence="4 5" id="KW-0472">Membrane</keyword>
<evidence type="ECO:0000313" key="8">
    <source>
        <dbReference type="Proteomes" id="UP000245771"/>
    </source>
</evidence>
<feature type="transmembrane region" description="Helical" evidence="5">
    <location>
        <begin position="213"/>
        <end position="231"/>
    </location>
</feature>
<feature type="domain" description="Sugar phosphate transporter" evidence="6">
    <location>
        <begin position="4"/>
        <end position="286"/>
    </location>
</feature>
<feature type="transmembrane region" description="Helical" evidence="5">
    <location>
        <begin position="94"/>
        <end position="114"/>
    </location>
</feature>
<dbReference type="InParanoid" id="A0A316VGQ2"/>
<gene>
    <name evidence="7" type="ORF">FA14DRAFT_112919</name>
</gene>
<dbReference type="EMBL" id="KZ819602">
    <property type="protein sequence ID" value="PWN36464.1"/>
    <property type="molecule type" value="Genomic_DNA"/>
</dbReference>
<dbReference type="SUPFAM" id="SSF103481">
    <property type="entry name" value="Multidrug resistance efflux transporter EmrE"/>
    <property type="match status" value="1"/>
</dbReference>
<dbReference type="AlphaFoldDB" id="A0A316VGQ2"/>
<dbReference type="OrthoDB" id="10261634at2759"/>
<evidence type="ECO:0000313" key="7">
    <source>
        <dbReference type="EMBL" id="PWN36464.1"/>
    </source>
</evidence>
<feature type="transmembrane region" description="Helical" evidence="5">
    <location>
        <begin position="121"/>
        <end position="139"/>
    </location>
</feature>
<feature type="non-terminal residue" evidence="7">
    <location>
        <position position="1"/>
    </location>
</feature>
<organism evidence="7 8">
    <name type="scientific">Meira miltonrushii</name>
    <dbReference type="NCBI Taxonomy" id="1280837"/>
    <lineage>
        <taxon>Eukaryota</taxon>
        <taxon>Fungi</taxon>
        <taxon>Dikarya</taxon>
        <taxon>Basidiomycota</taxon>
        <taxon>Ustilaginomycotina</taxon>
        <taxon>Exobasidiomycetes</taxon>
        <taxon>Exobasidiales</taxon>
        <taxon>Brachybasidiaceae</taxon>
        <taxon>Meira</taxon>
    </lineage>
</organism>
<evidence type="ECO:0000256" key="2">
    <source>
        <dbReference type="ARBA" id="ARBA00022692"/>
    </source>
</evidence>
<name>A0A316VGQ2_9BASI</name>
<dbReference type="PANTHER" id="PTHR11132">
    <property type="entry name" value="SOLUTE CARRIER FAMILY 35"/>
    <property type="match status" value="1"/>
</dbReference>
<dbReference type="GO" id="GO:0016020">
    <property type="term" value="C:membrane"/>
    <property type="evidence" value="ECO:0007669"/>
    <property type="project" value="UniProtKB-SubCell"/>
</dbReference>
<feature type="transmembrane region" description="Helical" evidence="5">
    <location>
        <begin position="24"/>
        <end position="43"/>
    </location>
</feature>
<dbReference type="Proteomes" id="UP000245771">
    <property type="component" value="Unassembled WGS sequence"/>
</dbReference>
<evidence type="ECO:0000256" key="3">
    <source>
        <dbReference type="ARBA" id="ARBA00022989"/>
    </source>
</evidence>
<dbReference type="Pfam" id="PF03151">
    <property type="entry name" value="TPT"/>
    <property type="match status" value="1"/>
</dbReference>
<keyword evidence="3 5" id="KW-1133">Transmembrane helix</keyword>
<accession>A0A316VGQ2</accession>
<feature type="transmembrane region" description="Helical" evidence="5">
    <location>
        <begin position="270"/>
        <end position="289"/>
    </location>
</feature>
<sequence>ISSYFLLNLALTFYNKFIMIDFPFPYFITALHAGSGTIGCLFLRGIGQNNPQSTTISQSNFNFTRIIIVFLYSTLYAANIAISNASLRLVSVPFHQIVRSTCPIFTLVLGFLLLSNKPQRSSLFALLPIVFGAAFACFGDVNATTFGFILTVLGTTLAALKTVVTNLLQALELLEVMSALACVQCLLASQISGELQQIHFRFATNTSTDHFNWFLPLLLIGNGFVAFLLNFVSFKTNKVAGPLTMTVVGNLKQVVTILLAFRLLHLQVQSINIIGIIVALFGTAWYGMLETSSKKR</sequence>